<reference evidence="3 4" key="1">
    <citation type="submission" date="2019-11" db="EMBL/GenBank/DDBJ databases">
        <title>Acidiferrimicrobium australis gen. nov., sp. nov., an acidophilic and obligately heterotrophic, member of the Actinobacteria that catalyses dissimilatory oxido- reduction of iron isolated from metal-rich acidic water in Chile.</title>
        <authorList>
            <person name="Gonzalez D."/>
            <person name="Huber K."/>
            <person name="Hedrich S."/>
            <person name="Rojas-Villalobos C."/>
            <person name="Quatrini R."/>
            <person name="Dinamarca M.A."/>
            <person name="Schwarz A."/>
            <person name="Canales C."/>
            <person name="Nancucheo I."/>
        </authorList>
    </citation>
    <scope>NUCLEOTIDE SEQUENCE [LARGE SCALE GENOMIC DNA]</scope>
    <source>
        <strain evidence="3 4">USS-CCA1</strain>
    </source>
</reference>
<name>A0ABW9QRF5_9ACTN</name>
<dbReference type="InterPro" id="IPR036390">
    <property type="entry name" value="WH_DNA-bd_sf"/>
</dbReference>
<dbReference type="Gene3D" id="1.10.10.10">
    <property type="entry name" value="Winged helix-like DNA-binding domain superfamily/Winged helix DNA-binding domain"/>
    <property type="match status" value="1"/>
</dbReference>
<comment type="caution">
    <text evidence="3">The sequence shown here is derived from an EMBL/GenBank/DDBJ whole genome shotgun (WGS) entry which is preliminary data.</text>
</comment>
<evidence type="ECO:0000313" key="4">
    <source>
        <dbReference type="Proteomes" id="UP000437736"/>
    </source>
</evidence>
<keyword evidence="4" id="KW-1185">Reference proteome</keyword>
<dbReference type="PANTHER" id="PTHR33169">
    <property type="entry name" value="PADR-FAMILY TRANSCRIPTIONAL REGULATOR"/>
    <property type="match status" value="1"/>
</dbReference>
<dbReference type="Pfam" id="PF03551">
    <property type="entry name" value="PadR"/>
    <property type="match status" value="1"/>
</dbReference>
<sequence length="250" mass="27023">MLELAILGLLKEQDLHGYELKKRLSETLGVASGVSFGSLYPALGRLERSGAVRGVEPETAAPAAPIPQTGSLGGELAAFRARPAAVRHGRSRKVYRITPRGEELFGELLAAEPSGADDARLFSLRLAFARYLSDDARLGMLERRRLQLLERVNRSGSRARAAKDRLDTYLHSLVEHDREIAEHDLSWIERLIVREREVVAAAAEGAPAGSPAAPTDEGHVAPIPPAFPGRRERGQSLAPLGAGTDKESTT</sequence>
<feature type="region of interest" description="Disordered" evidence="1">
    <location>
        <begin position="204"/>
        <end position="250"/>
    </location>
</feature>
<proteinExistence type="predicted"/>
<dbReference type="EMBL" id="WJHE01000288">
    <property type="protein sequence ID" value="MST32415.1"/>
    <property type="molecule type" value="Genomic_DNA"/>
</dbReference>
<gene>
    <name evidence="3" type="ORF">GHK86_06735</name>
</gene>
<dbReference type="Proteomes" id="UP000437736">
    <property type="component" value="Unassembled WGS sequence"/>
</dbReference>
<accession>A0ABW9QRF5</accession>
<dbReference type="PANTHER" id="PTHR33169:SF26">
    <property type="entry name" value="CONSERVED PROTEIN"/>
    <property type="match status" value="1"/>
</dbReference>
<protein>
    <submittedName>
        <fullName evidence="3">PadR family transcriptional regulator</fullName>
    </submittedName>
</protein>
<dbReference type="InterPro" id="IPR052509">
    <property type="entry name" value="Metal_resp_DNA-bind_regulator"/>
</dbReference>
<evidence type="ECO:0000256" key="1">
    <source>
        <dbReference type="SAM" id="MobiDB-lite"/>
    </source>
</evidence>
<evidence type="ECO:0000259" key="2">
    <source>
        <dbReference type="Pfam" id="PF03551"/>
    </source>
</evidence>
<dbReference type="InterPro" id="IPR036388">
    <property type="entry name" value="WH-like_DNA-bd_sf"/>
</dbReference>
<organism evidence="3 4">
    <name type="scientific">Acidiferrimicrobium australe</name>
    <dbReference type="NCBI Taxonomy" id="2664430"/>
    <lineage>
        <taxon>Bacteria</taxon>
        <taxon>Bacillati</taxon>
        <taxon>Actinomycetota</taxon>
        <taxon>Acidimicrobiia</taxon>
        <taxon>Acidimicrobiales</taxon>
        <taxon>Acidimicrobiaceae</taxon>
        <taxon>Acidiferrimicrobium</taxon>
    </lineage>
</organism>
<dbReference type="SUPFAM" id="SSF46785">
    <property type="entry name" value="Winged helix' DNA-binding domain"/>
    <property type="match status" value="2"/>
</dbReference>
<feature type="domain" description="Transcription regulator PadR N-terminal" evidence="2">
    <location>
        <begin position="6"/>
        <end position="55"/>
    </location>
</feature>
<dbReference type="InterPro" id="IPR005149">
    <property type="entry name" value="Tscrpt_reg_PadR_N"/>
</dbReference>
<feature type="compositionally biased region" description="Low complexity" evidence="1">
    <location>
        <begin position="204"/>
        <end position="214"/>
    </location>
</feature>
<evidence type="ECO:0000313" key="3">
    <source>
        <dbReference type="EMBL" id="MST32415.1"/>
    </source>
</evidence>